<dbReference type="CDD" id="cd05333">
    <property type="entry name" value="BKR_SDR_c"/>
    <property type="match status" value="1"/>
</dbReference>
<comment type="caution">
    <text evidence="4">The sequence shown here is derived from an EMBL/GenBank/DDBJ whole genome shotgun (WGS) entry which is preliminary data.</text>
</comment>
<evidence type="ECO:0000259" key="3">
    <source>
        <dbReference type="SMART" id="SM00822"/>
    </source>
</evidence>
<dbReference type="NCBIfam" id="NF005559">
    <property type="entry name" value="PRK07231.1"/>
    <property type="match status" value="1"/>
</dbReference>
<keyword evidence="5" id="KW-1185">Reference proteome</keyword>
<comment type="similarity">
    <text evidence="1">Belongs to the short-chain dehydrogenases/reductases (SDR) family.</text>
</comment>
<dbReference type="InterPro" id="IPR020904">
    <property type="entry name" value="Sc_DH/Rdtase_CS"/>
</dbReference>
<dbReference type="SMART" id="SM00822">
    <property type="entry name" value="PKS_KR"/>
    <property type="match status" value="1"/>
</dbReference>
<evidence type="ECO:0000313" key="5">
    <source>
        <dbReference type="Proteomes" id="UP001589776"/>
    </source>
</evidence>
<evidence type="ECO:0000256" key="2">
    <source>
        <dbReference type="ARBA" id="ARBA00023002"/>
    </source>
</evidence>
<feature type="domain" description="Ketoreductase" evidence="3">
    <location>
        <begin position="6"/>
        <end position="189"/>
    </location>
</feature>
<dbReference type="PRINTS" id="PR00080">
    <property type="entry name" value="SDRFAMILY"/>
</dbReference>
<protein>
    <submittedName>
        <fullName evidence="4">3-oxoacyl-ACP reductase FabG</fullName>
        <ecNumber evidence="4">1.1.1.100</ecNumber>
    </submittedName>
</protein>
<dbReference type="PRINTS" id="PR00081">
    <property type="entry name" value="GDHRDH"/>
</dbReference>
<dbReference type="Gene3D" id="3.40.50.720">
    <property type="entry name" value="NAD(P)-binding Rossmann-like Domain"/>
    <property type="match status" value="1"/>
</dbReference>
<reference evidence="4 5" key="1">
    <citation type="submission" date="2024-09" db="EMBL/GenBank/DDBJ databases">
        <authorList>
            <person name="Sun Q."/>
            <person name="Mori K."/>
        </authorList>
    </citation>
    <scope>NUCLEOTIDE SEQUENCE [LARGE SCALE GENOMIC DNA]</scope>
    <source>
        <strain evidence="4 5">CCM 7759</strain>
    </source>
</reference>
<dbReference type="NCBIfam" id="NF009466">
    <property type="entry name" value="PRK12826.1-2"/>
    <property type="match status" value="1"/>
</dbReference>
<keyword evidence="2 4" id="KW-0560">Oxidoreductase</keyword>
<dbReference type="RefSeq" id="WP_377468419.1">
    <property type="nucleotide sequence ID" value="NZ_JBHLWN010000016.1"/>
</dbReference>
<dbReference type="Proteomes" id="UP001589776">
    <property type="component" value="Unassembled WGS sequence"/>
</dbReference>
<dbReference type="SUPFAM" id="SSF51735">
    <property type="entry name" value="NAD(P)-binding Rossmann-fold domains"/>
    <property type="match status" value="1"/>
</dbReference>
<dbReference type="Pfam" id="PF13561">
    <property type="entry name" value="adh_short_C2"/>
    <property type="match status" value="1"/>
</dbReference>
<dbReference type="NCBIfam" id="NF004198">
    <property type="entry name" value="PRK05653.1-3"/>
    <property type="match status" value="1"/>
</dbReference>
<dbReference type="GO" id="GO:0004316">
    <property type="term" value="F:3-oxoacyl-[acyl-carrier-protein] reductase (NADPH) activity"/>
    <property type="evidence" value="ECO:0007669"/>
    <property type="project" value="UniProtKB-EC"/>
</dbReference>
<sequence>MRLAGKIALITGGAGGIGRETGLLFVREGACVALADFDEGAGHAALAELAAAADDAAERVQFVKVDVSDPASVEAMVEAVIARFGTLDILINNAGITRDSMLSRMTLDQWHNVIDVNLSGVFYCTKYAAPYLVAKGKGRIINTSSIVGVQGNIGQTNYAATKAGVIGMTRTWAKELGYKGVTVNAVAPGYIETGMVAKVPEKVLQSMVERVPLRRLGQPADIAKAYLYLASDDAAYVNGAVLEVNGGLSI</sequence>
<dbReference type="InterPro" id="IPR036291">
    <property type="entry name" value="NAD(P)-bd_dom_sf"/>
</dbReference>
<dbReference type="PANTHER" id="PTHR42760:SF133">
    <property type="entry name" value="3-OXOACYL-[ACYL-CARRIER-PROTEIN] REDUCTASE"/>
    <property type="match status" value="1"/>
</dbReference>
<gene>
    <name evidence="4" type="primary">fabG</name>
    <name evidence="4" type="ORF">ACFFK0_03055</name>
</gene>
<organism evidence="4 5">
    <name type="scientific">Paenibacillus chartarius</name>
    <dbReference type="NCBI Taxonomy" id="747481"/>
    <lineage>
        <taxon>Bacteria</taxon>
        <taxon>Bacillati</taxon>
        <taxon>Bacillota</taxon>
        <taxon>Bacilli</taxon>
        <taxon>Bacillales</taxon>
        <taxon>Paenibacillaceae</taxon>
        <taxon>Paenibacillus</taxon>
    </lineage>
</organism>
<dbReference type="InterPro" id="IPR002347">
    <property type="entry name" value="SDR_fam"/>
</dbReference>
<dbReference type="PROSITE" id="PS00061">
    <property type="entry name" value="ADH_SHORT"/>
    <property type="match status" value="1"/>
</dbReference>
<dbReference type="InterPro" id="IPR057326">
    <property type="entry name" value="KR_dom"/>
</dbReference>
<name>A0ABV6DFM1_9BACL</name>
<proteinExistence type="inferred from homology"/>
<accession>A0ABV6DFM1</accession>
<dbReference type="EC" id="1.1.1.100" evidence="4"/>
<evidence type="ECO:0000313" key="4">
    <source>
        <dbReference type="EMBL" id="MFC0211436.1"/>
    </source>
</evidence>
<evidence type="ECO:0000256" key="1">
    <source>
        <dbReference type="ARBA" id="ARBA00006484"/>
    </source>
</evidence>
<dbReference type="EMBL" id="JBHLWN010000016">
    <property type="protein sequence ID" value="MFC0211436.1"/>
    <property type="molecule type" value="Genomic_DNA"/>
</dbReference>
<dbReference type="PANTHER" id="PTHR42760">
    <property type="entry name" value="SHORT-CHAIN DEHYDROGENASES/REDUCTASES FAMILY MEMBER"/>
    <property type="match status" value="1"/>
</dbReference>